<keyword evidence="2" id="KW-1133">Transmembrane helix</keyword>
<proteinExistence type="predicted"/>
<reference evidence="4" key="2">
    <citation type="submission" date="2015-01" db="EMBL/GenBank/DDBJ databases">
        <title>Evolutionary Origins and Diversification of the Mycorrhizal Mutualists.</title>
        <authorList>
            <consortium name="DOE Joint Genome Institute"/>
            <consortium name="Mycorrhizal Genomics Consortium"/>
            <person name="Kohler A."/>
            <person name="Kuo A."/>
            <person name="Nagy L.G."/>
            <person name="Floudas D."/>
            <person name="Copeland A."/>
            <person name="Barry K.W."/>
            <person name="Cichocki N."/>
            <person name="Veneault-Fourrey C."/>
            <person name="LaButti K."/>
            <person name="Lindquist E.A."/>
            <person name="Lipzen A."/>
            <person name="Lundell T."/>
            <person name="Morin E."/>
            <person name="Murat C."/>
            <person name="Riley R."/>
            <person name="Ohm R."/>
            <person name="Sun H."/>
            <person name="Tunlid A."/>
            <person name="Henrissat B."/>
            <person name="Grigoriev I.V."/>
            <person name="Hibbett D.S."/>
            <person name="Martin F."/>
        </authorList>
    </citation>
    <scope>NUCLEOTIDE SEQUENCE [LARGE SCALE GENOMIC DNA]</scope>
    <source>
        <strain evidence="4">h7</strain>
    </source>
</reference>
<sequence length="353" mass="41247">MDASDGSPSYVYVNGRSQQRQQPPLQGFFSGRSFQQDEREPLLSQHSDIRTEYGLSRIPKPIRSIPASKSLSLLAVFSILLLYLGYTLNGVINSTYYEVVRRQWDIEERFHEKQRGAWMIEVQKHEALRVTMNNDAALWEERRAQRDLVWEAERASMEQQRKAMAKEREGWAKEREERGRRQKEEERKKHDDEDKKREGITWEGLQGGRCSRYETREYTAVLSHVPLGVDAMEVCRRKPIVVHGRSLLPSRCEDQGVCGRVTGHWEVDFNEPGCTTWWNRFDKKGCYASGLQLYHSELQNLQQEDHDNWQVMCSTTPREINGVHWDGPTSCKDFGRRGVWPWGIWHVPDGSCF</sequence>
<evidence type="ECO:0000256" key="1">
    <source>
        <dbReference type="SAM" id="MobiDB-lite"/>
    </source>
</evidence>
<accession>A0A0C2YAD6</accession>
<gene>
    <name evidence="3" type="ORF">M413DRAFT_249252</name>
</gene>
<feature type="transmembrane region" description="Helical" evidence="2">
    <location>
        <begin position="70"/>
        <end position="88"/>
    </location>
</feature>
<dbReference type="EMBL" id="KN831793">
    <property type="protein sequence ID" value="KIM37987.1"/>
    <property type="molecule type" value="Genomic_DNA"/>
</dbReference>
<reference evidence="3 4" key="1">
    <citation type="submission" date="2014-04" db="EMBL/GenBank/DDBJ databases">
        <authorList>
            <consortium name="DOE Joint Genome Institute"/>
            <person name="Kuo A."/>
            <person name="Gay G."/>
            <person name="Dore J."/>
            <person name="Kohler A."/>
            <person name="Nagy L.G."/>
            <person name="Floudas D."/>
            <person name="Copeland A."/>
            <person name="Barry K.W."/>
            <person name="Cichocki N."/>
            <person name="Veneault-Fourrey C."/>
            <person name="LaButti K."/>
            <person name="Lindquist E.A."/>
            <person name="Lipzen A."/>
            <person name="Lundell T."/>
            <person name="Morin E."/>
            <person name="Murat C."/>
            <person name="Sun H."/>
            <person name="Tunlid A."/>
            <person name="Henrissat B."/>
            <person name="Grigoriev I.V."/>
            <person name="Hibbett D.S."/>
            <person name="Martin F."/>
            <person name="Nordberg H.P."/>
            <person name="Cantor M.N."/>
            <person name="Hua S.X."/>
        </authorList>
    </citation>
    <scope>NUCLEOTIDE SEQUENCE [LARGE SCALE GENOMIC DNA]</scope>
    <source>
        <strain evidence="4">h7</strain>
    </source>
</reference>
<protein>
    <submittedName>
        <fullName evidence="3">Uncharacterized protein</fullName>
    </submittedName>
</protein>
<feature type="region of interest" description="Disordered" evidence="1">
    <location>
        <begin position="159"/>
        <end position="196"/>
    </location>
</feature>
<organism evidence="3 4">
    <name type="scientific">Hebeloma cylindrosporum</name>
    <dbReference type="NCBI Taxonomy" id="76867"/>
    <lineage>
        <taxon>Eukaryota</taxon>
        <taxon>Fungi</taxon>
        <taxon>Dikarya</taxon>
        <taxon>Basidiomycota</taxon>
        <taxon>Agaricomycotina</taxon>
        <taxon>Agaricomycetes</taxon>
        <taxon>Agaricomycetidae</taxon>
        <taxon>Agaricales</taxon>
        <taxon>Agaricineae</taxon>
        <taxon>Hymenogastraceae</taxon>
        <taxon>Hebeloma</taxon>
    </lineage>
</organism>
<keyword evidence="2" id="KW-0472">Membrane</keyword>
<dbReference type="STRING" id="686832.A0A0C2YAD6"/>
<dbReference type="HOGENOM" id="CLU_050250_0_0_1"/>
<feature type="region of interest" description="Disordered" evidence="1">
    <location>
        <begin position="1"/>
        <end position="31"/>
    </location>
</feature>
<feature type="compositionally biased region" description="Polar residues" evidence="1">
    <location>
        <begin position="15"/>
        <end position="24"/>
    </location>
</feature>
<dbReference type="AlphaFoldDB" id="A0A0C2YAD6"/>
<keyword evidence="2" id="KW-0812">Transmembrane</keyword>
<dbReference type="Proteomes" id="UP000053424">
    <property type="component" value="Unassembled WGS sequence"/>
</dbReference>
<evidence type="ECO:0000313" key="4">
    <source>
        <dbReference type="Proteomes" id="UP000053424"/>
    </source>
</evidence>
<evidence type="ECO:0000313" key="3">
    <source>
        <dbReference type="EMBL" id="KIM37987.1"/>
    </source>
</evidence>
<evidence type="ECO:0000256" key="2">
    <source>
        <dbReference type="SAM" id="Phobius"/>
    </source>
</evidence>
<keyword evidence="4" id="KW-1185">Reference proteome</keyword>
<name>A0A0C2YAD6_HEBCY</name>
<dbReference type="OrthoDB" id="3153758at2759"/>